<comment type="caution">
    <text evidence="1">The sequence shown here is derived from an EMBL/GenBank/DDBJ whole genome shotgun (WGS) entry which is preliminary data.</text>
</comment>
<protein>
    <submittedName>
        <fullName evidence="1">Uncharacterized protein</fullName>
    </submittedName>
</protein>
<evidence type="ECO:0000313" key="1">
    <source>
        <dbReference type="EMBL" id="KKN58717.1"/>
    </source>
</evidence>
<reference evidence="1" key="1">
    <citation type="journal article" date="2015" name="Nature">
        <title>Complex archaea that bridge the gap between prokaryotes and eukaryotes.</title>
        <authorList>
            <person name="Spang A."/>
            <person name="Saw J.H."/>
            <person name="Jorgensen S.L."/>
            <person name="Zaremba-Niedzwiedzka K."/>
            <person name="Martijn J."/>
            <person name="Lind A.E."/>
            <person name="van Eijk R."/>
            <person name="Schleper C."/>
            <person name="Guy L."/>
            <person name="Ettema T.J."/>
        </authorList>
    </citation>
    <scope>NUCLEOTIDE SEQUENCE</scope>
</reference>
<proteinExistence type="predicted"/>
<dbReference type="AlphaFoldDB" id="A0A0F9S8V1"/>
<sequence length="74" mass="8250">MKDWKGKLLATLVGCVFSLLVLIATLGATLPTKDTVSKMIAQESPYVKDQSLILYRLEQIEKKLDRLLATTPTE</sequence>
<gene>
    <name evidence="1" type="ORF">LCGC14_0548950</name>
</gene>
<name>A0A0F9S8V1_9ZZZZ</name>
<dbReference type="EMBL" id="LAZR01000749">
    <property type="protein sequence ID" value="KKN58717.1"/>
    <property type="molecule type" value="Genomic_DNA"/>
</dbReference>
<accession>A0A0F9S8V1</accession>
<organism evidence="1">
    <name type="scientific">marine sediment metagenome</name>
    <dbReference type="NCBI Taxonomy" id="412755"/>
    <lineage>
        <taxon>unclassified sequences</taxon>
        <taxon>metagenomes</taxon>
        <taxon>ecological metagenomes</taxon>
    </lineage>
</organism>